<evidence type="ECO:0000256" key="2">
    <source>
        <dbReference type="ARBA" id="ARBA00022737"/>
    </source>
</evidence>
<name>A0ABT5J0V8_9NEIS</name>
<dbReference type="Pfam" id="PF00581">
    <property type="entry name" value="Rhodanese"/>
    <property type="match status" value="2"/>
</dbReference>
<dbReference type="PROSITE" id="PS00683">
    <property type="entry name" value="RHODANESE_2"/>
    <property type="match status" value="1"/>
</dbReference>
<feature type="domain" description="Rhodanese" evidence="4">
    <location>
        <begin position="164"/>
        <end position="276"/>
    </location>
</feature>
<dbReference type="SMART" id="SM00450">
    <property type="entry name" value="RHOD"/>
    <property type="match status" value="2"/>
</dbReference>
<protein>
    <recommendedName>
        <fullName evidence="3">Sulfurtransferase</fullName>
    </recommendedName>
</protein>
<dbReference type="PANTHER" id="PTHR11364:SF27">
    <property type="entry name" value="SULFURTRANSFERASE"/>
    <property type="match status" value="1"/>
</dbReference>
<dbReference type="PROSITE" id="PS50206">
    <property type="entry name" value="RHODANESE_3"/>
    <property type="match status" value="2"/>
</dbReference>
<comment type="caution">
    <text evidence="5">The sequence shown here is derived from an EMBL/GenBank/DDBJ whole genome shotgun (WGS) entry which is preliminary data.</text>
</comment>
<keyword evidence="6" id="KW-1185">Reference proteome</keyword>
<dbReference type="CDD" id="cd01448">
    <property type="entry name" value="TST_Repeat_1"/>
    <property type="match status" value="1"/>
</dbReference>
<dbReference type="PROSITE" id="PS00380">
    <property type="entry name" value="RHODANESE_1"/>
    <property type="match status" value="1"/>
</dbReference>
<evidence type="ECO:0000256" key="3">
    <source>
        <dbReference type="RuleBase" id="RU000507"/>
    </source>
</evidence>
<evidence type="ECO:0000256" key="1">
    <source>
        <dbReference type="ARBA" id="ARBA00022679"/>
    </source>
</evidence>
<dbReference type="RefSeq" id="WP_272752398.1">
    <property type="nucleotide sequence ID" value="NZ_JAQQLF010000015.1"/>
</dbReference>
<proteinExistence type="predicted"/>
<dbReference type="CDD" id="cd01449">
    <property type="entry name" value="TST_Repeat_2"/>
    <property type="match status" value="1"/>
</dbReference>
<dbReference type="PANTHER" id="PTHR11364">
    <property type="entry name" value="THIOSULFATE SULFERTANSFERASE"/>
    <property type="match status" value="1"/>
</dbReference>
<reference evidence="5 6" key="1">
    <citation type="submission" date="2023-01" db="EMBL/GenBank/DDBJ databases">
        <title>Novel species of the genus Vogesella isolated from rivers.</title>
        <authorList>
            <person name="Lu H."/>
        </authorList>
    </citation>
    <scope>NUCLEOTIDE SEQUENCE [LARGE SCALE GENOMIC DNA]</scope>
    <source>
        <strain evidence="5 6">DC21W</strain>
    </source>
</reference>
<dbReference type="SUPFAM" id="SSF52821">
    <property type="entry name" value="Rhodanese/Cell cycle control phosphatase"/>
    <property type="match status" value="2"/>
</dbReference>
<dbReference type="EMBL" id="JAQQLF010000015">
    <property type="protein sequence ID" value="MDC7718101.1"/>
    <property type="molecule type" value="Genomic_DNA"/>
</dbReference>
<evidence type="ECO:0000259" key="4">
    <source>
        <dbReference type="PROSITE" id="PS50206"/>
    </source>
</evidence>
<feature type="domain" description="Rhodanese" evidence="4">
    <location>
        <begin position="15"/>
        <end position="134"/>
    </location>
</feature>
<dbReference type="InterPro" id="IPR001763">
    <property type="entry name" value="Rhodanese-like_dom"/>
</dbReference>
<keyword evidence="2" id="KW-0677">Repeat</keyword>
<evidence type="ECO:0000313" key="5">
    <source>
        <dbReference type="EMBL" id="MDC7718101.1"/>
    </source>
</evidence>
<evidence type="ECO:0000313" key="6">
    <source>
        <dbReference type="Proteomes" id="UP001219956"/>
    </source>
</evidence>
<organism evidence="5 6">
    <name type="scientific">Vogesella aquatica</name>
    <dbReference type="NCBI Taxonomy" id="2984206"/>
    <lineage>
        <taxon>Bacteria</taxon>
        <taxon>Pseudomonadati</taxon>
        <taxon>Pseudomonadota</taxon>
        <taxon>Betaproteobacteria</taxon>
        <taxon>Neisseriales</taxon>
        <taxon>Chromobacteriaceae</taxon>
        <taxon>Vogesella</taxon>
    </lineage>
</organism>
<dbReference type="InterPro" id="IPR045078">
    <property type="entry name" value="TST/MPST-like"/>
</dbReference>
<dbReference type="InterPro" id="IPR001307">
    <property type="entry name" value="Thiosulphate_STrfase_CS"/>
</dbReference>
<dbReference type="InterPro" id="IPR036873">
    <property type="entry name" value="Rhodanese-like_dom_sf"/>
</dbReference>
<accession>A0ABT5J0V8</accession>
<gene>
    <name evidence="5" type="ORF">PQU95_12855</name>
</gene>
<dbReference type="Proteomes" id="UP001219956">
    <property type="component" value="Unassembled WGS sequence"/>
</dbReference>
<dbReference type="Gene3D" id="3.40.250.10">
    <property type="entry name" value="Rhodanese-like domain"/>
    <property type="match status" value="2"/>
</dbReference>
<keyword evidence="1 3" id="KW-0808">Transferase</keyword>
<sequence>MYRTLISAADLLQHDTADLVLLDCRFQLADPSYGPTVYEAGHLPGAHYLHLDYHLSGAKNGNNGRHPLPDGQRLAVNFGALGIGPNTQVVTYDDAGGMYAARAWWLLRWLGHEAVAVLDGGFQAWQAAGGATSTDAPEKNSTRFVMRPALEQLFDIDMVAANLDKAERVLIDARAPDRFAGQNETLDPVGGHIPGARNRFFQLNLQDGRFKPAEALASEWQAVLGDTPASDVVLYCGSGVTACHNRLAMAHAGLDGAALYAGSWSEWCSDDSRPVATGA</sequence>